<dbReference type="AlphaFoldDB" id="A0A4S2B2V7"/>
<dbReference type="GO" id="GO:0005886">
    <property type="term" value="C:plasma membrane"/>
    <property type="evidence" value="ECO:0007669"/>
    <property type="project" value="TreeGrafter"/>
</dbReference>
<dbReference type="InterPro" id="IPR015854">
    <property type="entry name" value="ABC_transpr_LolD-like"/>
</dbReference>
<dbReference type="InterPro" id="IPR003439">
    <property type="entry name" value="ABC_transporter-like_ATP-bd"/>
</dbReference>
<keyword evidence="1" id="KW-0547">Nucleotide-binding</keyword>
<evidence type="ECO:0000259" key="3">
    <source>
        <dbReference type="PROSITE" id="PS50893"/>
    </source>
</evidence>
<dbReference type="PROSITE" id="PS50893">
    <property type="entry name" value="ABC_TRANSPORTER_2"/>
    <property type="match status" value="1"/>
</dbReference>
<evidence type="ECO:0000256" key="1">
    <source>
        <dbReference type="ARBA" id="ARBA00022741"/>
    </source>
</evidence>
<reference evidence="4 5" key="1">
    <citation type="submission" date="2019-04" db="EMBL/GenBank/DDBJ databases">
        <title>Microbes associate with the intestines of laboratory mice.</title>
        <authorList>
            <person name="Navarre W."/>
            <person name="Wong E."/>
            <person name="Huang K."/>
            <person name="Tropini C."/>
            <person name="Ng K."/>
            <person name="Yu B."/>
        </authorList>
    </citation>
    <scope>NUCLEOTIDE SEQUENCE [LARGE SCALE GENOMIC DNA]</scope>
    <source>
        <strain evidence="4 5">NM69_E16B</strain>
    </source>
</reference>
<protein>
    <submittedName>
        <fullName evidence="4">ATP-binding cassette domain-containing protein</fullName>
    </submittedName>
</protein>
<evidence type="ECO:0000313" key="5">
    <source>
        <dbReference type="Proteomes" id="UP000310532"/>
    </source>
</evidence>
<dbReference type="GO" id="GO:0005524">
    <property type="term" value="F:ATP binding"/>
    <property type="evidence" value="ECO:0007669"/>
    <property type="project" value="UniProtKB-KW"/>
</dbReference>
<dbReference type="SMART" id="SM00382">
    <property type="entry name" value="AAA"/>
    <property type="match status" value="1"/>
</dbReference>
<evidence type="ECO:0000313" key="4">
    <source>
        <dbReference type="EMBL" id="TGY08073.1"/>
    </source>
</evidence>
<evidence type="ECO:0000256" key="2">
    <source>
        <dbReference type="ARBA" id="ARBA00022840"/>
    </source>
</evidence>
<dbReference type="GO" id="GO:0016887">
    <property type="term" value="F:ATP hydrolysis activity"/>
    <property type="evidence" value="ECO:0007669"/>
    <property type="project" value="InterPro"/>
</dbReference>
<dbReference type="InterPro" id="IPR027417">
    <property type="entry name" value="P-loop_NTPase"/>
</dbReference>
<dbReference type="Proteomes" id="UP000310532">
    <property type="component" value="Unassembled WGS sequence"/>
</dbReference>
<dbReference type="Pfam" id="PF00005">
    <property type="entry name" value="ABC_tran"/>
    <property type="match status" value="1"/>
</dbReference>
<dbReference type="PROSITE" id="PS00211">
    <property type="entry name" value="ABC_TRANSPORTER_1"/>
    <property type="match status" value="1"/>
</dbReference>
<dbReference type="GO" id="GO:0022857">
    <property type="term" value="F:transmembrane transporter activity"/>
    <property type="evidence" value="ECO:0007669"/>
    <property type="project" value="TreeGrafter"/>
</dbReference>
<dbReference type="InterPro" id="IPR003593">
    <property type="entry name" value="AAA+_ATPase"/>
</dbReference>
<dbReference type="SUPFAM" id="SSF52540">
    <property type="entry name" value="P-loop containing nucleoside triphosphate hydrolases"/>
    <property type="match status" value="1"/>
</dbReference>
<name>A0A4S2B2V7_9BACE</name>
<accession>A0A4S2B2V7</accession>
<dbReference type="RefSeq" id="WP_136009496.1">
    <property type="nucleotide sequence ID" value="NZ_SRYZ01000007.1"/>
</dbReference>
<comment type="caution">
    <text evidence="4">The sequence shown here is derived from an EMBL/GenBank/DDBJ whole genome shotgun (WGS) entry which is preliminary data.</text>
</comment>
<dbReference type="PANTHER" id="PTHR24220">
    <property type="entry name" value="IMPORT ATP-BINDING PROTEIN"/>
    <property type="match status" value="1"/>
</dbReference>
<proteinExistence type="predicted"/>
<dbReference type="InterPro" id="IPR017871">
    <property type="entry name" value="ABC_transporter-like_CS"/>
</dbReference>
<gene>
    <name evidence="4" type="ORF">E5355_05495</name>
</gene>
<keyword evidence="2 4" id="KW-0067">ATP-binding</keyword>
<dbReference type="PANTHER" id="PTHR24220:SF470">
    <property type="entry name" value="CELL DIVISION ATP-BINDING PROTEIN FTSE"/>
    <property type="match status" value="1"/>
</dbReference>
<organism evidence="4 5">
    <name type="scientific">Bacteroides muris</name>
    <name type="common">ex Afrizal et al. 2022</name>
    <dbReference type="NCBI Taxonomy" id="2516960"/>
    <lineage>
        <taxon>Bacteria</taxon>
        <taxon>Pseudomonadati</taxon>
        <taxon>Bacteroidota</taxon>
        <taxon>Bacteroidia</taxon>
        <taxon>Bacteroidales</taxon>
        <taxon>Bacteroidaceae</taxon>
        <taxon>Bacteroides</taxon>
    </lineage>
</organism>
<sequence>MSEALIKYKDVEIHQQELCVLNDVNLELHKGEFVYLVGKVGSGKTSLLKTFYGELDIASGEAGVLGYDMLHIKRKHIPQLRRKLGIIFQDFQLLTDRTVYDNLEFVLRATGWKSKGEIKDKIEEVLNLVGMSNKGYKLPNELSGGEQQRIVIARAVLNSPEIILADEPTGNLDSETGHSIAELLHGISEAGALVVMTTHNLQLLREFPGRVYRCADHLMTDVTAEYAPAITND</sequence>
<feature type="domain" description="ABC transporter" evidence="3">
    <location>
        <begin position="6"/>
        <end position="231"/>
    </location>
</feature>
<dbReference type="EMBL" id="SRYZ01000007">
    <property type="protein sequence ID" value="TGY08073.1"/>
    <property type="molecule type" value="Genomic_DNA"/>
</dbReference>
<dbReference type="Gene3D" id="3.40.50.300">
    <property type="entry name" value="P-loop containing nucleotide triphosphate hydrolases"/>
    <property type="match status" value="1"/>
</dbReference>
<keyword evidence="5" id="KW-1185">Reference proteome</keyword>